<feature type="region of interest" description="Disordered" evidence="1">
    <location>
        <begin position="599"/>
        <end position="619"/>
    </location>
</feature>
<feature type="region of interest" description="Disordered" evidence="1">
    <location>
        <begin position="737"/>
        <end position="768"/>
    </location>
</feature>
<evidence type="ECO:0000313" key="2">
    <source>
        <dbReference type="EMBL" id="CAL1595824.1"/>
    </source>
</evidence>
<dbReference type="InterPro" id="IPR037656">
    <property type="entry name" value="DUF5525"/>
</dbReference>
<reference evidence="2 3" key="1">
    <citation type="submission" date="2024-04" db="EMBL/GenBank/DDBJ databases">
        <authorList>
            <person name="Waldvogel A.-M."/>
            <person name="Schoenle A."/>
        </authorList>
    </citation>
    <scope>NUCLEOTIDE SEQUENCE [LARGE SCALE GENOMIC DNA]</scope>
</reference>
<dbReference type="EMBL" id="OZ035842">
    <property type="protein sequence ID" value="CAL1595824.1"/>
    <property type="molecule type" value="Genomic_DNA"/>
</dbReference>
<dbReference type="PANTHER" id="PTHR28422:SF1">
    <property type="entry name" value="SIMILAR TO HUMAN CHROMOSOME 15 OPEN READING FRAME 39"/>
    <property type="match status" value="1"/>
</dbReference>
<dbReference type="AlphaFoldDB" id="A0AAV2L7Z5"/>
<evidence type="ECO:0000313" key="3">
    <source>
        <dbReference type="Proteomes" id="UP001497482"/>
    </source>
</evidence>
<dbReference type="Proteomes" id="UP001497482">
    <property type="component" value="Chromosome 20"/>
</dbReference>
<sequence>MPSFSQNMAPVGLPQPQSMSSFMGKPYSGAYFSFRPPGKDMAAFPAPWSSTESPVVERQSPMSHISGSDRKHIYSKDGRSDEGLPGDVAASVSKQGFTRYTKSPEHCKPQNTASVIVRKGHTGGEGDSSDRAVYLGVSHAVYRRSPCTDLCCGMGLGSPPHLHKKTVYNHSWKHGESDPLPQHRQGPAEAVRVSMFSPQHNLTYSSAMDRAYSPSNVNAYPSFYPSHSAYEPLIYHNTSPISKYGQTVQHPAFYYPQASGDLETASESKDSGSMHKAKIPVFLKHPVQPAGDHYVSLPIRDPMSNVNFLQGFEYPGFMAPRLNVNTSPIHGHRHPHAVHRDFTSHKHVHHPVGYRDISEEHSSKTVCREQTSPAPCARNSTAGGSRAHSLYAFSPPRTSAYMEPRGERLHMVPPAIYAPNHLNVGVESSKRSGYHVLLHTKHPHVSPPHPASSISHSSNVQKILYCPPRGQTLSHTSPTYGHRGPLKRPLSASSPVKTHDDDDVFVVESLHKRRRSEQGNAGVKSTDVSPPLPVINNVFSLAPYRTHLQMSRLHLSTLQSRLVQYSSERRAEQSDEDVKLQFESKDVLRIPAVEENVKDRKPLPGRTEPASFSKDRGVDSPKAMVIKTETFEQTLGVCSNIEPTMSRVAVQVKQERLEDPEHTCAAETKSVSGNPLKVETNPGNSATKQCKHDEEMDQRSCSVVSEFPELLKIIKKEPEEIDLLDIRRLEVKPKLNEDENRRPVGECGQKSLGSDGTPTHGPAPPLPEVRPNFLNIPPQCLKLSTYNIICPNTNLPRSVQKAPKSPEPTQAMPDSSLQMPDPSSQLPDPSFQMPVRKHFFELHQSLVKLISKSVAATSEDTLRAWLSKMQLSHVASGKTQRVRCLLGAEGRAACLNEEMMESLQQVYQRMNEYSQECCPFPFVMRTGDVFLPILVVKEVLFSSVQGSLIDQVLQEHKVELRPTTLSEEKALIAMHKRACSSRLRRLMSYKHFPTVYADVVNLLYYTCVCKQLESAPCEVQSRVQD</sequence>
<dbReference type="PANTHER" id="PTHR28422">
    <property type="entry name" value="SIMILAR TO HUMAN CHROMOSOME 15 OPEN READING FRAME 39"/>
    <property type="match status" value="1"/>
</dbReference>
<feature type="region of interest" description="Disordered" evidence="1">
    <location>
        <begin position="797"/>
        <end position="827"/>
    </location>
</feature>
<protein>
    <submittedName>
        <fullName evidence="2">Uncharacterized protein</fullName>
    </submittedName>
</protein>
<feature type="region of interest" description="Disordered" evidence="1">
    <location>
        <begin position="673"/>
        <end position="694"/>
    </location>
</feature>
<accession>A0AAV2L7Z5</accession>
<feature type="compositionally biased region" description="Polar residues" evidence="1">
    <location>
        <begin position="812"/>
        <end position="827"/>
    </location>
</feature>
<organism evidence="2 3">
    <name type="scientific">Knipowitschia caucasica</name>
    <name type="common">Caucasian dwarf goby</name>
    <name type="synonym">Pomatoschistus caucasicus</name>
    <dbReference type="NCBI Taxonomy" id="637954"/>
    <lineage>
        <taxon>Eukaryota</taxon>
        <taxon>Metazoa</taxon>
        <taxon>Chordata</taxon>
        <taxon>Craniata</taxon>
        <taxon>Vertebrata</taxon>
        <taxon>Euteleostomi</taxon>
        <taxon>Actinopterygii</taxon>
        <taxon>Neopterygii</taxon>
        <taxon>Teleostei</taxon>
        <taxon>Neoteleostei</taxon>
        <taxon>Acanthomorphata</taxon>
        <taxon>Gobiaria</taxon>
        <taxon>Gobiiformes</taxon>
        <taxon>Gobioidei</taxon>
        <taxon>Gobiidae</taxon>
        <taxon>Gobiinae</taxon>
        <taxon>Knipowitschia</taxon>
    </lineage>
</organism>
<keyword evidence="3" id="KW-1185">Reference proteome</keyword>
<dbReference type="Pfam" id="PF17663">
    <property type="entry name" value="DUF5525"/>
    <property type="match status" value="1"/>
</dbReference>
<feature type="region of interest" description="Disordered" evidence="1">
    <location>
        <begin position="51"/>
        <end position="71"/>
    </location>
</feature>
<gene>
    <name evidence="2" type="ORF">KC01_LOCUS24556</name>
</gene>
<name>A0AAV2L7Z5_KNICA</name>
<proteinExistence type="predicted"/>
<feature type="region of interest" description="Disordered" evidence="1">
    <location>
        <begin position="475"/>
        <end position="498"/>
    </location>
</feature>
<evidence type="ECO:0000256" key="1">
    <source>
        <dbReference type="SAM" id="MobiDB-lite"/>
    </source>
</evidence>